<accession>A0A1C1YYA6</accession>
<comment type="caution">
    <text evidence="1">The sequence shown here is derived from an EMBL/GenBank/DDBJ whole genome shotgun (WGS) entry which is preliminary data.</text>
</comment>
<reference evidence="1 2" key="1">
    <citation type="submission" date="2015-12" db="EMBL/GenBank/DDBJ databases">
        <authorList>
            <person name="Shamseldin A."/>
            <person name="Moawad H."/>
            <person name="Abd El-Rahim W.M."/>
            <person name="Sadowsky M.J."/>
        </authorList>
    </citation>
    <scope>NUCLEOTIDE SEQUENCE [LARGE SCALE GENOMIC DNA]</scope>
    <source>
        <strain evidence="1 2">JC234</strain>
    </source>
</reference>
<proteinExistence type="predicted"/>
<protein>
    <submittedName>
        <fullName evidence="1">Uncharacterized protein</fullName>
    </submittedName>
</protein>
<name>A0A1C1YYA6_9HYPH</name>
<dbReference type="AlphaFoldDB" id="A0A1C1YYA6"/>
<keyword evidence="2" id="KW-1185">Reference proteome</keyword>
<dbReference type="EMBL" id="LQZT01000006">
    <property type="protein sequence ID" value="OCW58447.1"/>
    <property type="molecule type" value="Genomic_DNA"/>
</dbReference>
<dbReference type="STRING" id="1480615.AWJ14_18270"/>
<evidence type="ECO:0000313" key="1">
    <source>
        <dbReference type="EMBL" id="OCW58447.1"/>
    </source>
</evidence>
<organism evidence="1 2">
    <name type="scientific">Hoeflea olei</name>
    <dbReference type="NCBI Taxonomy" id="1480615"/>
    <lineage>
        <taxon>Bacteria</taxon>
        <taxon>Pseudomonadati</taxon>
        <taxon>Pseudomonadota</taxon>
        <taxon>Alphaproteobacteria</taxon>
        <taxon>Hyphomicrobiales</taxon>
        <taxon>Rhizobiaceae</taxon>
        <taxon>Hoeflea</taxon>
    </lineage>
</organism>
<evidence type="ECO:0000313" key="2">
    <source>
        <dbReference type="Proteomes" id="UP000094795"/>
    </source>
</evidence>
<gene>
    <name evidence="1" type="ORF">AWJ14_18270</name>
</gene>
<sequence>MPRRDHVSVIGVPAGRSTAARELLLPGAIPARMSFDDCVYPANIRAMGEGAIMKPVAVMFPAVALALSSCGGRPGGVQEVLKYDARSLAHVKMADDTYRLFEHPAGDRVMTTSSIGAAMGQGFIQGATLGVADVKTPEQRHEAAARRYLDLTGRQDCTIGNGYELVHTQYEFRFTCPEGVVVTRAPSVTEQMKIAPAGMQQPI</sequence>
<dbReference type="Proteomes" id="UP000094795">
    <property type="component" value="Unassembled WGS sequence"/>
</dbReference>